<evidence type="ECO:0000256" key="1">
    <source>
        <dbReference type="ARBA" id="ARBA00004141"/>
    </source>
</evidence>
<dbReference type="Proteomes" id="UP001168694">
    <property type="component" value="Unassembled WGS sequence"/>
</dbReference>
<feature type="transmembrane region" description="Helical" evidence="5">
    <location>
        <begin position="88"/>
        <end position="114"/>
    </location>
</feature>
<accession>A0ABT8E5D9</accession>
<dbReference type="PANTHER" id="PTHR39157">
    <property type="entry name" value="INTEGRAL MEMBRANE PROTEIN-RELATED"/>
    <property type="match status" value="1"/>
</dbReference>
<dbReference type="InterPro" id="IPR032808">
    <property type="entry name" value="DoxX"/>
</dbReference>
<evidence type="ECO:0000256" key="4">
    <source>
        <dbReference type="ARBA" id="ARBA00023136"/>
    </source>
</evidence>
<feature type="transmembrane region" description="Helical" evidence="5">
    <location>
        <begin position="126"/>
        <end position="145"/>
    </location>
</feature>
<comment type="subcellular location">
    <subcellularLocation>
        <location evidence="1">Membrane</location>
        <topology evidence="1">Multi-pass membrane protein</topology>
    </subcellularLocation>
</comment>
<reference evidence="6" key="1">
    <citation type="submission" date="2023-06" db="EMBL/GenBank/DDBJ databases">
        <title>Draft Genome Sequences of Representative Paenibacillus Polymyxa, Bacillus cereus, Fictibacillus sp., and Brevibacillus agri Strains Isolated from Amazonian Dark Earth.</title>
        <authorList>
            <person name="Pellegrinetti T.A."/>
            <person name="Cunha I.C.M."/>
            <person name="Chaves M.G."/>
            <person name="Freitas A.S."/>
            <person name="Silva A.V.R."/>
            <person name="Tsai S.M."/>
            <person name="Mendes L.W."/>
        </authorList>
    </citation>
    <scope>NUCLEOTIDE SEQUENCE</scope>
    <source>
        <strain evidence="6">CENA-BCM004</strain>
    </source>
</reference>
<name>A0ABT8E5D9_9BACL</name>
<evidence type="ECO:0000256" key="2">
    <source>
        <dbReference type="ARBA" id="ARBA00022692"/>
    </source>
</evidence>
<evidence type="ECO:0000256" key="5">
    <source>
        <dbReference type="SAM" id="Phobius"/>
    </source>
</evidence>
<evidence type="ECO:0000313" key="7">
    <source>
        <dbReference type="Proteomes" id="UP001168694"/>
    </source>
</evidence>
<keyword evidence="7" id="KW-1185">Reference proteome</keyword>
<dbReference type="Pfam" id="PF07681">
    <property type="entry name" value="DoxX"/>
    <property type="match status" value="1"/>
</dbReference>
<dbReference type="RefSeq" id="WP_290399265.1">
    <property type="nucleotide sequence ID" value="NZ_JAUHLN010000002.1"/>
</dbReference>
<protein>
    <submittedName>
        <fullName evidence="6">DoxX family membrane protein</fullName>
    </submittedName>
</protein>
<sequence>MFIQWLRENRIASFLLTVIRLYLGVKWIQAGWEKISSGHFDASGFMMGAIKQVSGAHPAVQPWWGDFLREFALPNAGIFNVLIPWGEFLVGLGLLLGMFTSLAVFMGLTMNFAYLFSGTTSVNPQMVLVGMIVLASGANAGRIGLDHWVRTYLEIKFRKKEASAAPLSHSA</sequence>
<keyword evidence="3 5" id="KW-1133">Transmembrane helix</keyword>
<proteinExistence type="predicted"/>
<keyword evidence="2 5" id="KW-0812">Transmembrane</keyword>
<dbReference type="EMBL" id="JAUHLN010000002">
    <property type="protein sequence ID" value="MDN4073122.1"/>
    <property type="molecule type" value="Genomic_DNA"/>
</dbReference>
<comment type="caution">
    <text evidence="6">The sequence shown here is derived from an EMBL/GenBank/DDBJ whole genome shotgun (WGS) entry which is preliminary data.</text>
</comment>
<keyword evidence="4 5" id="KW-0472">Membrane</keyword>
<gene>
    <name evidence="6" type="ORF">QYF49_08885</name>
</gene>
<dbReference type="PANTHER" id="PTHR39157:SF1">
    <property type="entry name" value="DOXX FAMILY PROTEIN"/>
    <property type="match status" value="1"/>
</dbReference>
<evidence type="ECO:0000313" key="6">
    <source>
        <dbReference type="EMBL" id="MDN4073122.1"/>
    </source>
</evidence>
<organism evidence="6 7">
    <name type="scientific">Fictibacillus terranigra</name>
    <dbReference type="NCBI Taxonomy" id="3058424"/>
    <lineage>
        <taxon>Bacteria</taxon>
        <taxon>Bacillati</taxon>
        <taxon>Bacillota</taxon>
        <taxon>Bacilli</taxon>
        <taxon>Bacillales</taxon>
        <taxon>Fictibacillaceae</taxon>
        <taxon>Fictibacillus</taxon>
    </lineage>
</organism>
<evidence type="ECO:0000256" key="3">
    <source>
        <dbReference type="ARBA" id="ARBA00022989"/>
    </source>
</evidence>